<comment type="similarity">
    <text evidence="1 7">Belongs to the iron/manganese superoxide dismutase family.</text>
</comment>
<feature type="binding site" evidence="6">
    <location>
        <position position="160"/>
    </location>
    <ligand>
        <name>Mn(2+)</name>
        <dbReference type="ChEBI" id="CHEBI:29035"/>
    </ligand>
</feature>
<dbReference type="FunFam" id="1.10.287.990:FF:000002">
    <property type="entry name" value="Superoxide dismutase"/>
    <property type="match status" value="1"/>
</dbReference>
<dbReference type="GO" id="GO:0046872">
    <property type="term" value="F:metal ion binding"/>
    <property type="evidence" value="ECO:0007669"/>
    <property type="project" value="UniProtKB-KW"/>
</dbReference>
<comment type="function">
    <text evidence="7">Destroys radicals which are normally produced within the cells and which are toxic to biological systems.</text>
</comment>
<dbReference type="InterPro" id="IPR001189">
    <property type="entry name" value="Mn/Fe_SOD"/>
</dbReference>
<evidence type="ECO:0000259" key="8">
    <source>
        <dbReference type="Pfam" id="PF00081"/>
    </source>
</evidence>
<evidence type="ECO:0000256" key="7">
    <source>
        <dbReference type="RuleBase" id="RU000414"/>
    </source>
</evidence>
<name>A0A371B400_9BRAD</name>
<evidence type="ECO:0000256" key="3">
    <source>
        <dbReference type="ARBA" id="ARBA00022723"/>
    </source>
</evidence>
<dbReference type="PROSITE" id="PS00088">
    <property type="entry name" value="SOD_MN"/>
    <property type="match status" value="1"/>
</dbReference>
<gene>
    <name evidence="10" type="ORF">DXH78_16455</name>
</gene>
<evidence type="ECO:0000256" key="4">
    <source>
        <dbReference type="ARBA" id="ARBA00023002"/>
    </source>
</evidence>
<dbReference type="Gene3D" id="1.10.287.990">
    <property type="entry name" value="Fe,Mn superoxide dismutase (SOD) domain"/>
    <property type="match status" value="1"/>
</dbReference>
<dbReference type="PRINTS" id="PR01703">
    <property type="entry name" value="MNSODISMTASE"/>
</dbReference>
<protein>
    <recommendedName>
        <fullName evidence="2 7">Superoxide dismutase</fullName>
        <ecNumber evidence="2 7">1.15.1.1</ecNumber>
    </recommendedName>
</protein>
<feature type="binding site" evidence="6">
    <location>
        <position position="27"/>
    </location>
    <ligand>
        <name>Mn(2+)</name>
        <dbReference type="ChEBI" id="CHEBI:29035"/>
    </ligand>
</feature>
<dbReference type="SUPFAM" id="SSF46609">
    <property type="entry name" value="Fe,Mn superoxide dismutase (SOD), N-terminal domain"/>
    <property type="match status" value="1"/>
</dbReference>
<feature type="domain" description="Manganese/iron superoxide dismutase C-terminal" evidence="9">
    <location>
        <begin position="95"/>
        <end position="193"/>
    </location>
</feature>
<comment type="caution">
    <text evidence="10">The sequence shown here is derived from an EMBL/GenBank/DDBJ whole genome shotgun (WGS) entry which is preliminary data.</text>
</comment>
<dbReference type="Gene3D" id="3.55.40.20">
    <property type="entry name" value="Iron/manganese superoxide dismutase, C-terminal domain"/>
    <property type="match status" value="1"/>
</dbReference>
<dbReference type="InterPro" id="IPR019833">
    <property type="entry name" value="Mn/Fe_SOD_BS"/>
</dbReference>
<dbReference type="AlphaFoldDB" id="A0A371B400"/>
<evidence type="ECO:0000256" key="5">
    <source>
        <dbReference type="ARBA" id="ARBA00023004"/>
    </source>
</evidence>
<keyword evidence="11" id="KW-1185">Reference proteome</keyword>
<evidence type="ECO:0000313" key="10">
    <source>
        <dbReference type="EMBL" id="RDV02181.1"/>
    </source>
</evidence>
<sequence>MSFTLPELPYSYDALAPYMSRETLEYHHDKHHKAYVDNGNKLLEGSGLEGKSLEDVVKGSHGKNAGLFNNAGQHYNHIHFWKWMKPNGGGDKLPGKLKAAIDSDLGGLEKMKADFAQAGATQFGSGWAWIEVKGGKLAISKTPNGENPLVNGASPILGCDVWEHSYYIDYRNRRPDYLKAFLDHLVNWEYVEEMYTAATK</sequence>
<dbReference type="GO" id="GO:0004784">
    <property type="term" value="F:superoxide dismutase activity"/>
    <property type="evidence" value="ECO:0007669"/>
    <property type="project" value="UniProtKB-EC"/>
</dbReference>
<dbReference type="InterPro" id="IPR036314">
    <property type="entry name" value="SOD_C_sf"/>
</dbReference>
<accession>A0A371B400</accession>
<dbReference type="PIRSF" id="PIRSF000349">
    <property type="entry name" value="SODismutase"/>
    <property type="match status" value="1"/>
</dbReference>
<proteinExistence type="inferred from homology"/>
<dbReference type="RefSeq" id="WP_115518304.1">
    <property type="nucleotide sequence ID" value="NZ_QRGO01000002.1"/>
</dbReference>
<evidence type="ECO:0000256" key="2">
    <source>
        <dbReference type="ARBA" id="ARBA00012682"/>
    </source>
</evidence>
<dbReference type="EC" id="1.15.1.1" evidence="2 7"/>
<dbReference type="InterPro" id="IPR036324">
    <property type="entry name" value="Mn/Fe_SOD_N_sf"/>
</dbReference>
<keyword evidence="3 6" id="KW-0479">Metal-binding</keyword>
<dbReference type="Pfam" id="PF00081">
    <property type="entry name" value="Sod_Fe_N"/>
    <property type="match status" value="1"/>
</dbReference>
<dbReference type="Proteomes" id="UP000263993">
    <property type="component" value="Unassembled WGS sequence"/>
</dbReference>
<feature type="binding site" evidence="6">
    <location>
        <position position="164"/>
    </location>
    <ligand>
        <name>Mn(2+)</name>
        <dbReference type="ChEBI" id="CHEBI:29035"/>
    </ligand>
</feature>
<dbReference type="InterPro" id="IPR019832">
    <property type="entry name" value="Mn/Fe_SOD_C"/>
</dbReference>
<feature type="binding site" evidence="6">
    <location>
        <position position="77"/>
    </location>
    <ligand>
        <name>Mn(2+)</name>
        <dbReference type="ChEBI" id="CHEBI:29035"/>
    </ligand>
</feature>
<evidence type="ECO:0000256" key="6">
    <source>
        <dbReference type="PIRSR" id="PIRSR000349-1"/>
    </source>
</evidence>
<dbReference type="SUPFAM" id="SSF54719">
    <property type="entry name" value="Fe,Mn superoxide dismutase (SOD), C-terminal domain"/>
    <property type="match status" value="1"/>
</dbReference>
<reference evidence="11" key="1">
    <citation type="submission" date="2018-08" db="EMBL/GenBank/DDBJ databases">
        <authorList>
            <person name="Kim S.-J."/>
            <person name="Jung G.-Y."/>
        </authorList>
    </citation>
    <scope>NUCLEOTIDE SEQUENCE [LARGE SCALE GENOMIC DNA]</scope>
    <source>
        <strain evidence="11">GY_H</strain>
    </source>
</reference>
<dbReference type="PANTHER" id="PTHR42769:SF3">
    <property type="entry name" value="SUPEROXIDE DISMUTASE [FE] 2, CHLOROPLASTIC"/>
    <property type="match status" value="1"/>
</dbReference>
<feature type="domain" description="Manganese/iron superoxide dismutase N-terminal" evidence="8">
    <location>
        <begin position="2"/>
        <end position="84"/>
    </location>
</feature>
<dbReference type="EMBL" id="QRGO01000002">
    <property type="protein sequence ID" value="RDV02181.1"/>
    <property type="molecule type" value="Genomic_DNA"/>
</dbReference>
<evidence type="ECO:0000313" key="11">
    <source>
        <dbReference type="Proteomes" id="UP000263993"/>
    </source>
</evidence>
<evidence type="ECO:0000256" key="1">
    <source>
        <dbReference type="ARBA" id="ARBA00008714"/>
    </source>
</evidence>
<keyword evidence="5" id="KW-0408">Iron</keyword>
<organism evidence="10 11">
    <name type="scientific">Undibacter mobilis</name>
    <dbReference type="NCBI Taxonomy" id="2292256"/>
    <lineage>
        <taxon>Bacteria</taxon>
        <taxon>Pseudomonadati</taxon>
        <taxon>Pseudomonadota</taxon>
        <taxon>Alphaproteobacteria</taxon>
        <taxon>Hyphomicrobiales</taxon>
        <taxon>Nitrobacteraceae</taxon>
        <taxon>Undibacter</taxon>
    </lineage>
</organism>
<dbReference type="PANTHER" id="PTHR42769">
    <property type="entry name" value="SUPEROXIDE DISMUTASE"/>
    <property type="match status" value="1"/>
</dbReference>
<evidence type="ECO:0000259" key="9">
    <source>
        <dbReference type="Pfam" id="PF02777"/>
    </source>
</evidence>
<dbReference type="InterPro" id="IPR019831">
    <property type="entry name" value="Mn/Fe_SOD_N"/>
</dbReference>
<comment type="catalytic activity">
    <reaction evidence="7">
        <text>2 superoxide + 2 H(+) = H2O2 + O2</text>
        <dbReference type="Rhea" id="RHEA:20696"/>
        <dbReference type="ChEBI" id="CHEBI:15378"/>
        <dbReference type="ChEBI" id="CHEBI:15379"/>
        <dbReference type="ChEBI" id="CHEBI:16240"/>
        <dbReference type="ChEBI" id="CHEBI:18421"/>
        <dbReference type="EC" id="1.15.1.1"/>
    </reaction>
</comment>
<dbReference type="Pfam" id="PF02777">
    <property type="entry name" value="Sod_Fe_C"/>
    <property type="match status" value="1"/>
</dbReference>
<keyword evidence="4 7" id="KW-0560">Oxidoreductase</keyword>
<dbReference type="OrthoDB" id="9803125at2"/>